<dbReference type="InterPro" id="IPR036513">
    <property type="entry name" value="STAS_dom_sf"/>
</dbReference>
<evidence type="ECO:0000256" key="3">
    <source>
        <dbReference type="ARBA" id="ARBA00022989"/>
    </source>
</evidence>
<feature type="transmembrane region" description="Helical" evidence="5">
    <location>
        <begin position="240"/>
        <end position="263"/>
    </location>
</feature>
<dbReference type="PROSITE" id="PS01130">
    <property type="entry name" value="SLC26A"/>
    <property type="match status" value="1"/>
</dbReference>
<dbReference type="Gene3D" id="3.30.750.24">
    <property type="entry name" value="STAS domain"/>
    <property type="match status" value="1"/>
</dbReference>
<feature type="transmembrane region" description="Helical" evidence="5">
    <location>
        <begin position="97"/>
        <end position="117"/>
    </location>
</feature>
<evidence type="ECO:0000313" key="8">
    <source>
        <dbReference type="Proteomes" id="UP000249354"/>
    </source>
</evidence>
<dbReference type="InterPro" id="IPR011547">
    <property type="entry name" value="SLC26A/SulP_dom"/>
</dbReference>
<dbReference type="CDD" id="cd07042">
    <property type="entry name" value="STAS_SulP_like_sulfate_transporter"/>
    <property type="match status" value="1"/>
</dbReference>
<sequence>MVYTSADKAQRGGLSEWFSNVPADVLAGTVVALALIPEAIAFSIIAGVDPKVGLYASFTMAVTIAFLGGRPGMVSAATGAMALLVVDLVRTHPENGLEYLFAATLVTGFLQTVWGSLRIGRIMKYIPRAVLVGFVNALAILIFDAQLVQFEGQGWLMYAMVAVGLAIIYLLPPLTKNIPVVKAIPSSLVAIVALTLFTFSSPSGASGLGLLTVGDMGDLPSRLPSFGLPNVPFNFTTLEIILPVALTMSAVGLLQAFLTASVLDDMTDTNSDKNREARGQGMANLITGMFGGMAGSAMIGQSVINIKSGGRQRLSTLCAGIFLLSFILLFRSSISSIPMAALVAVMFMVSFSTFNWASLTNFRRLPKSETAVMLATVVTTVITHNLALGVAVGIALSAIAFSRKIGKLIAVQSEFSADHSQRTYYVYGQLFFVSANNFLEAFNLHEHLDKVVIDLTHSHLWDQSAVIAIDKLVLKFRVQGTEVELVGLNEASESLMEKLAIHDKLDAANLSASH</sequence>
<evidence type="ECO:0000256" key="2">
    <source>
        <dbReference type="ARBA" id="ARBA00022692"/>
    </source>
</evidence>
<feature type="domain" description="STAS" evidence="6">
    <location>
        <begin position="424"/>
        <end position="514"/>
    </location>
</feature>
<accession>A0A2W4UNF5</accession>
<feature type="transmembrane region" description="Helical" evidence="5">
    <location>
        <begin position="129"/>
        <end position="148"/>
    </location>
</feature>
<comment type="subcellular location">
    <subcellularLocation>
        <location evidence="1">Membrane</location>
        <topology evidence="1">Multi-pass membrane protein</topology>
    </subcellularLocation>
</comment>
<dbReference type="GO" id="GO:0008271">
    <property type="term" value="F:secondary active sulfate transmembrane transporter activity"/>
    <property type="evidence" value="ECO:0007669"/>
    <property type="project" value="InterPro"/>
</dbReference>
<evidence type="ECO:0000256" key="4">
    <source>
        <dbReference type="ARBA" id="ARBA00023136"/>
    </source>
</evidence>
<dbReference type="EMBL" id="QBMC01000019">
    <property type="protein sequence ID" value="PZO21674.1"/>
    <property type="molecule type" value="Genomic_DNA"/>
</dbReference>
<dbReference type="Proteomes" id="UP000249354">
    <property type="component" value="Unassembled WGS sequence"/>
</dbReference>
<organism evidence="7 8">
    <name type="scientific">Leptolyngbya foveolarum</name>
    <dbReference type="NCBI Taxonomy" id="47253"/>
    <lineage>
        <taxon>Bacteria</taxon>
        <taxon>Bacillati</taxon>
        <taxon>Cyanobacteriota</taxon>
        <taxon>Cyanophyceae</taxon>
        <taxon>Leptolyngbyales</taxon>
        <taxon>Leptolyngbyaceae</taxon>
        <taxon>Leptolyngbya group</taxon>
        <taxon>Leptolyngbya</taxon>
    </lineage>
</organism>
<comment type="caution">
    <text evidence="7">The sequence shown here is derived from an EMBL/GenBank/DDBJ whole genome shotgun (WGS) entry which is preliminary data.</text>
</comment>
<evidence type="ECO:0000256" key="1">
    <source>
        <dbReference type="ARBA" id="ARBA00004141"/>
    </source>
</evidence>
<evidence type="ECO:0000313" key="7">
    <source>
        <dbReference type="EMBL" id="PZO21674.1"/>
    </source>
</evidence>
<dbReference type="GO" id="GO:0016020">
    <property type="term" value="C:membrane"/>
    <property type="evidence" value="ECO:0007669"/>
    <property type="project" value="UniProtKB-SubCell"/>
</dbReference>
<feature type="transmembrane region" description="Helical" evidence="5">
    <location>
        <begin position="337"/>
        <end position="359"/>
    </location>
</feature>
<feature type="transmembrane region" description="Helical" evidence="5">
    <location>
        <begin position="371"/>
        <end position="401"/>
    </location>
</feature>
<dbReference type="AlphaFoldDB" id="A0A2W4UNF5"/>
<evidence type="ECO:0000259" key="6">
    <source>
        <dbReference type="PROSITE" id="PS50801"/>
    </source>
</evidence>
<dbReference type="Pfam" id="PF01740">
    <property type="entry name" value="STAS"/>
    <property type="match status" value="1"/>
</dbReference>
<dbReference type="Pfam" id="PF00916">
    <property type="entry name" value="Sulfate_transp"/>
    <property type="match status" value="2"/>
</dbReference>
<evidence type="ECO:0000256" key="5">
    <source>
        <dbReference type="SAM" id="Phobius"/>
    </source>
</evidence>
<dbReference type="InterPro" id="IPR052706">
    <property type="entry name" value="Membrane-Transporter-like"/>
</dbReference>
<name>A0A2W4UNF5_9CYAN</name>
<proteinExistence type="predicted"/>
<keyword evidence="3 5" id="KW-1133">Transmembrane helix</keyword>
<protein>
    <submittedName>
        <fullName evidence="7">Sodium-independent anion transporter</fullName>
    </submittedName>
</protein>
<dbReference type="InterPro" id="IPR002645">
    <property type="entry name" value="STAS_dom"/>
</dbReference>
<dbReference type="PANTHER" id="PTHR43310:SF1">
    <property type="entry name" value="SULFATE TRANSPORTER YBAR-RELATED"/>
    <property type="match status" value="1"/>
</dbReference>
<feature type="transmembrane region" description="Helical" evidence="5">
    <location>
        <begin position="25"/>
        <end position="48"/>
    </location>
</feature>
<dbReference type="PROSITE" id="PS50801">
    <property type="entry name" value="STAS"/>
    <property type="match status" value="1"/>
</dbReference>
<keyword evidence="2 5" id="KW-0812">Transmembrane</keyword>
<dbReference type="InterPro" id="IPR018045">
    <property type="entry name" value="S04_transporter_CS"/>
</dbReference>
<feature type="transmembrane region" description="Helical" evidence="5">
    <location>
        <begin position="154"/>
        <end position="171"/>
    </location>
</feature>
<feature type="transmembrane region" description="Helical" evidence="5">
    <location>
        <begin position="283"/>
        <end position="304"/>
    </location>
</feature>
<feature type="transmembrane region" description="Helical" evidence="5">
    <location>
        <begin position="183"/>
        <end position="201"/>
    </location>
</feature>
<dbReference type="SUPFAM" id="SSF52091">
    <property type="entry name" value="SpoIIaa-like"/>
    <property type="match status" value="1"/>
</dbReference>
<reference evidence="8" key="1">
    <citation type="submission" date="2018-04" db="EMBL/GenBank/DDBJ databases">
        <authorList>
            <person name="Cornet L."/>
        </authorList>
    </citation>
    <scope>NUCLEOTIDE SEQUENCE [LARGE SCALE GENOMIC DNA]</scope>
</reference>
<keyword evidence="4 5" id="KW-0472">Membrane</keyword>
<feature type="transmembrane region" description="Helical" evidence="5">
    <location>
        <begin position="60"/>
        <end position="85"/>
    </location>
</feature>
<gene>
    <name evidence="7" type="ORF">DCF25_04865</name>
</gene>
<reference evidence="7 8" key="2">
    <citation type="submission" date="2018-06" db="EMBL/GenBank/DDBJ databases">
        <title>Metagenomic assembly of (sub)arctic Cyanobacteria and their associated microbiome from non-axenic cultures.</title>
        <authorList>
            <person name="Baurain D."/>
        </authorList>
    </citation>
    <scope>NUCLEOTIDE SEQUENCE [LARGE SCALE GENOMIC DNA]</scope>
    <source>
        <strain evidence="7">ULC129bin1</strain>
    </source>
</reference>
<dbReference type="PANTHER" id="PTHR43310">
    <property type="entry name" value="SULFATE TRANSPORTER YBAR-RELATED"/>
    <property type="match status" value="1"/>
</dbReference>
<feature type="transmembrane region" description="Helical" evidence="5">
    <location>
        <begin position="310"/>
        <end position="330"/>
    </location>
</feature>